<dbReference type="AlphaFoldDB" id="A0AAD0VI07"/>
<accession>A0AAD0VI07</accession>
<evidence type="ECO:0000313" key="3">
    <source>
        <dbReference type="Proteomes" id="UP000253779"/>
    </source>
</evidence>
<evidence type="ECO:0000256" key="1">
    <source>
        <dbReference type="SAM" id="MobiDB-lite"/>
    </source>
</evidence>
<name>A0AAD0VI07_9ACTN</name>
<evidence type="ECO:0000313" key="2">
    <source>
        <dbReference type="EMBL" id="AXI75578.1"/>
    </source>
</evidence>
<feature type="region of interest" description="Disordered" evidence="1">
    <location>
        <begin position="619"/>
        <end position="653"/>
    </location>
</feature>
<dbReference type="EMBL" id="CP030930">
    <property type="protein sequence ID" value="AXI75578.1"/>
    <property type="molecule type" value="Genomic_DNA"/>
</dbReference>
<feature type="compositionally biased region" description="Pro residues" evidence="1">
    <location>
        <begin position="643"/>
        <end position="653"/>
    </location>
</feature>
<organism evidence="2 3">
    <name type="scientific">Streptomyces cavourensis</name>
    <dbReference type="NCBI Taxonomy" id="67258"/>
    <lineage>
        <taxon>Bacteria</taxon>
        <taxon>Bacillati</taxon>
        <taxon>Actinomycetota</taxon>
        <taxon>Actinomycetes</taxon>
        <taxon>Kitasatosporales</taxon>
        <taxon>Streptomycetaceae</taxon>
        <taxon>Streptomyces</taxon>
    </lineage>
</organism>
<proteinExistence type="predicted"/>
<protein>
    <submittedName>
        <fullName evidence="2">Uncharacterized protein</fullName>
    </submittedName>
</protein>
<sequence>MTVDQAAPGTQDVFDALVSLGRWRLRPGVSETVLHNGVHLRGWITSLTLEGGDGLPVLWGRLAEALAADEERSGTARAELVRAAPAGSPLRGALLTLIGQLLDHDLLVERSGGEAGGGAGPWLGAVADRPAAAGAALARSRARVLGADSDSPLARAAARALNRAGLRAEVVEAAELPDGQLLVVASRHDGSPGAGQGQEAAESAIAVAVGVRAGLGFVTPVGSVAQARADAEALAGRLHRRKASPPAPEHPALPVLLASSAAQRLVCAVAGVRDPSAEADDARLLPGLPTVLIAEQEPLGGLRGEYRSWPGPALVDVDRIRPRADVRTLSEALARIPVLTDRWAGVLDEPDPGVLPQLPAALVRCAVAGGDLVSGGARADLARLEAVCRAAELRLGGGGSGPVVVGAGLEHARGRALRRAVDREAAEGIDVVSDDRRAPVPWSPETARHPQAAHWWSVLVGRLGVDVEVAVERLGTGGGADVFGARVVRRRHRTTVGAPPELLGSAVEATVDGAVAFAALSAVVRVQAAADTPHARQLVTPSGAAAVLARSAEVAPWEDSGWTTAWLAEAAGREPGLQEALTGLTGWSPQSWEPSPGADADVHVLWSALRQCGFTVLSAGADTPNARPGPRSASGPASHPGPGTRPTPMEGPR</sequence>
<reference evidence="2 3" key="1">
    <citation type="submission" date="2018-07" db="EMBL/GenBank/DDBJ databases">
        <title>Complete genome sequence of soil actinomycete Streptomyces cavourensis tj430.</title>
        <authorList>
            <person name="Wang P."/>
            <person name="Huang Y."/>
        </authorList>
    </citation>
    <scope>NUCLEOTIDE SEQUENCE [LARGE SCALE GENOMIC DNA]</scope>
    <source>
        <strain evidence="2 3">TJ430</strain>
    </source>
</reference>
<dbReference type="RefSeq" id="WP_114933938.1">
    <property type="nucleotide sequence ID" value="NZ_CP030930.1"/>
</dbReference>
<dbReference type="Proteomes" id="UP000253779">
    <property type="component" value="Chromosome"/>
</dbReference>
<gene>
    <name evidence="2" type="ORF">DTW94_32840</name>
</gene>